<feature type="transmembrane region" description="Helical" evidence="8">
    <location>
        <begin position="162"/>
        <end position="181"/>
    </location>
</feature>
<keyword evidence="10" id="KW-1185">Reference proteome</keyword>
<dbReference type="PANTHER" id="PTHR31686:SF1">
    <property type="entry name" value="SULFITE EFFLUX PUMP SSU1"/>
    <property type="match status" value="1"/>
</dbReference>
<evidence type="ECO:0000256" key="6">
    <source>
        <dbReference type="ARBA" id="ARBA00022989"/>
    </source>
</evidence>
<feature type="transmembrane region" description="Helical" evidence="8">
    <location>
        <begin position="93"/>
        <end position="116"/>
    </location>
</feature>
<feature type="transmembrane region" description="Helical" evidence="8">
    <location>
        <begin position="336"/>
        <end position="356"/>
    </location>
</feature>
<name>A0A0F5Q389_9HYPH</name>
<evidence type="ECO:0000256" key="5">
    <source>
        <dbReference type="ARBA" id="ARBA00022692"/>
    </source>
</evidence>
<dbReference type="CDD" id="cd09318">
    <property type="entry name" value="TDT_SSU1"/>
    <property type="match status" value="1"/>
</dbReference>
<evidence type="ECO:0000313" key="9">
    <source>
        <dbReference type="EMBL" id="KKC35393.1"/>
    </source>
</evidence>
<proteinExistence type="inferred from homology"/>
<keyword evidence="6 8" id="KW-1133">Transmembrane helix</keyword>
<dbReference type="InterPro" id="IPR038665">
    <property type="entry name" value="Voltage-dep_anion_channel_sf"/>
</dbReference>
<keyword evidence="5 8" id="KW-0812">Transmembrane</keyword>
<keyword evidence="3" id="KW-0813">Transport</keyword>
<keyword evidence="7 8" id="KW-0472">Membrane</keyword>
<evidence type="ECO:0000256" key="3">
    <source>
        <dbReference type="ARBA" id="ARBA00022448"/>
    </source>
</evidence>
<dbReference type="GO" id="GO:0000319">
    <property type="term" value="F:sulfite transmembrane transporter activity"/>
    <property type="evidence" value="ECO:0007669"/>
    <property type="project" value="TreeGrafter"/>
</dbReference>
<protein>
    <submittedName>
        <fullName evidence="9">C4-dicarboxylate ABC transporter</fullName>
    </submittedName>
</protein>
<feature type="transmembrane region" description="Helical" evidence="8">
    <location>
        <begin position="128"/>
        <end position="150"/>
    </location>
</feature>
<feature type="transmembrane region" description="Helical" evidence="8">
    <location>
        <begin position="270"/>
        <end position="296"/>
    </location>
</feature>
<dbReference type="RefSeq" id="WP_046139681.1">
    <property type="nucleotide sequence ID" value="NZ_LANJ01000046.1"/>
</dbReference>
<sequence>MTIDFPALRPLTSLSSPRDLVRLFTPNWFAVSMGTGIVAVALGQFPQVPLLFKTGMGIWVFTMVLFALSVVMYGARWVIFFEGAKRILSHSSMSMFLGCIPMALATVGNGMVIYGVPALGDVAIDIAFGMWWFDASLAFACGIGVPFFMFTRQHHTHDQMTAIWLLPVVACGVAASSGALLLPDLAADTHLAVLFVCFALWACSVPLAMGLIVMLVVRMIVHKLPHVSMAASSWLALGPIASGALGLLLLSQSAPAVLAANGLAPFADALGGASLLAGILLWGFGFWWLFLATLITIRYFTEPVPFNLGWWAYTFPLGVYAVATLKLAHIIPLSPIAWFGAVLVVALIIAWLIVALRTVSGGWRGDLFNSPCIADD</sequence>
<evidence type="ECO:0000256" key="7">
    <source>
        <dbReference type="ARBA" id="ARBA00023136"/>
    </source>
</evidence>
<evidence type="ECO:0000256" key="4">
    <source>
        <dbReference type="ARBA" id="ARBA00022475"/>
    </source>
</evidence>
<comment type="caution">
    <text evidence="9">The sequence shown here is derived from an EMBL/GenBank/DDBJ whole genome shotgun (WGS) entry which is preliminary data.</text>
</comment>
<evidence type="ECO:0000313" key="10">
    <source>
        <dbReference type="Proteomes" id="UP000033411"/>
    </source>
</evidence>
<dbReference type="OrthoDB" id="958273at2"/>
<evidence type="ECO:0000256" key="8">
    <source>
        <dbReference type="SAM" id="Phobius"/>
    </source>
</evidence>
<organism evidence="9 10">
    <name type="scientific">Devosia epidermidihirudinis</name>
    <dbReference type="NCBI Taxonomy" id="1293439"/>
    <lineage>
        <taxon>Bacteria</taxon>
        <taxon>Pseudomonadati</taxon>
        <taxon>Pseudomonadota</taxon>
        <taxon>Alphaproteobacteria</taxon>
        <taxon>Hyphomicrobiales</taxon>
        <taxon>Devosiaceae</taxon>
        <taxon>Devosia</taxon>
    </lineage>
</organism>
<dbReference type="PANTHER" id="PTHR31686">
    <property type="match status" value="1"/>
</dbReference>
<keyword evidence="4" id="KW-1003">Cell membrane</keyword>
<dbReference type="Gene3D" id="1.50.10.150">
    <property type="entry name" value="Voltage-dependent anion channel"/>
    <property type="match status" value="1"/>
</dbReference>
<dbReference type="InterPro" id="IPR004695">
    <property type="entry name" value="SLAC1/Mae1/Ssu1/TehA"/>
</dbReference>
<feature type="transmembrane region" description="Helical" evidence="8">
    <location>
        <begin position="229"/>
        <end position="250"/>
    </location>
</feature>
<dbReference type="Pfam" id="PF03595">
    <property type="entry name" value="SLAC1"/>
    <property type="match status" value="1"/>
</dbReference>
<comment type="similarity">
    <text evidence="2">Belongs to the tellurite-resistance/dicarboxylate transporter (TDT) family.</text>
</comment>
<dbReference type="STRING" id="1293439.WH87_17670"/>
<dbReference type="Proteomes" id="UP000033411">
    <property type="component" value="Unassembled WGS sequence"/>
</dbReference>
<evidence type="ECO:0000256" key="1">
    <source>
        <dbReference type="ARBA" id="ARBA00004651"/>
    </source>
</evidence>
<reference evidence="9 10" key="1">
    <citation type="submission" date="2015-03" db="EMBL/GenBank/DDBJ databases">
        <authorList>
            <person name="Lepp D."/>
            <person name="Hassan Y.I."/>
            <person name="Li X.-Z."/>
            <person name="Zhou T."/>
        </authorList>
    </citation>
    <scope>NUCLEOTIDE SEQUENCE [LARGE SCALE GENOMIC DNA]</scope>
    <source>
        <strain evidence="9 10">E84</strain>
    </source>
</reference>
<dbReference type="InterPro" id="IPR051629">
    <property type="entry name" value="Sulfite_efflux_TDT"/>
</dbReference>
<feature type="transmembrane region" description="Helical" evidence="8">
    <location>
        <begin position="308"/>
        <end position="330"/>
    </location>
</feature>
<dbReference type="GO" id="GO:0005886">
    <property type="term" value="C:plasma membrane"/>
    <property type="evidence" value="ECO:0007669"/>
    <property type="project" value="UniProtKB-SubCell"/>
</dbReference>
<feature type="transmembrane region" description="Helical" evidence="8">
    <location>
        <begin position="20"/>
        <end position="45"/>
    </location>
</feature>
<feature type="transmembrane region" description="Helical" evidence="8">
    <location>
        <begin position="193"/>
        <end position="217"/>
    </location>
</feature>
<dbReference type="PATRIC" id="fig|1293439.3.peg.3604"/>
<dbReference type="EMBL" id="LANJ01000046">
    <property type="protein sequence ID" value="KKC35393.1"/>
    <property type="molecule type" value="Genomic_DNA"/>
</dbReference>
<gene>
    <name evidence="9" type="ORF">WH87_17670</name>
</gene>
<dbReference type="AlphaFoldDB" id="A0A0F5Q389"/>
<comment type="subcellular location">
    <subcellularLocation>
        <location evidence="1">Cell membrane</location>
        <topology evidence="1">Multi-pass membrane protein</topology>
    </subcellularLocation>
</comment>
<accession>A0A0F5Q389</accession>
<evidence type="ECO:0000256" key="2">
    <source>
        <dbReference type="ARBA" id="ARBA00008566"/>
    </source>
</evidence>
<feature type="transmembrane region" description="Helical" evidence="8">
    <location>
        <begin position="57"/>
        <end position="81"/>
    </location>
</feature>